<dbReference type="Gene3D" id="1.10.8.60">
    <property type="match status" value="1"/>
</dbReference>
<comment type="caution">
    <text evidence="14">The sequence shown here is derived from an EMBL/GenBank/DDBJ whole genome shotgun (WGS) entry which is preliminary data.</text>
</comment>
<feature type="binding site" evidence="8">
    <location>
        <position position="156"/>
    </location>
    <ligand>
        <name>ATP</name>
        <dbReference type="ChEBI" id="CHEBI:30616"/>
    </ligand>
</feature>
<organism evidence="14 15">
    <name type="scientific">Candidatus Onthovivens merdipullorum</name>
    <dbReference type="NCBI Taxonomy" id="2840889"/>
    <lineage>
        <taxon>Bacteria</taxon>
        <taxon>Bacillati</taxon>
        <taxon>Bacillota</taxon>
        <taxon>Bacilli</taxon>
        <taxon>Bacillales</taxon>
        <taxon>Candidatus Onthovivens</taxon>
    </lineage>
</organism>
<comment type="similarity">
    <text evidence="1 8 11">Belongs to the DnaA family.</text>
</comment>
<dbReference type="InterPro" id="IPR001957">
    <property type="entry name" value="Chromosome_initiator_DnaA"/>
</dbReference>
<feature type="region of interest" description="Domain I, interacts with DnaA modulators" evidence="8">
    <location>
        <begin position="1"/>
        <end position="96"/>
    </location>
</feature>
<dbReference type="GO" id="GO:0005524">
    <property type="term" value="F:ATP binding"/>
    <property type="evidence" value="ECO:0007669"/>
    <property type="project" value="UniProtKB-UniRule"/>
</dbReference>
<dbReference type="InterPro" id="IPR010921">
    <property type="entry name" value="Trp_repressor/repl_initiator"/>
</dbReference>
<evidence type="ECO:0000256" key="11">
    <source>
        <dbReference type="RuleBase" id="RU004227"/>
    </source>
</evidence>
<evidence type="ECO:0000256" key="3">
    <source>
        <dbReference type="ARBA" id="ARBA00022705"/>
    </source>
</evidence>
<keyword evidence="5 8" id="KW-0067">ATP-binding</keyword>
<feature type="region of interest" description="Domain IV, binds dsDNA" evidence="8">
    <location>
        <begin position="329"/>
        <end position="454"/>
    </location>
</feature>
<dbReference type="InterPro" id="IPR038454">
    <property type="entry name" value="DnaA_N_sf"/>
</dbReference>
<dbReference type="PANTHER" id="PTHR30050">
    <property type="entry name" value="CHROMOSOMAL REPLICATION INITIATOR PROTEIN DNAA"/>
    <property type="match status" value="1"/>
</dbReference>
<dbReference type="SUPFAM" id="SSF52540">
    <property type="entry name" value="P-loop containing nucleoside triphosphate hydrolases"/>
    <property type="match status" value="1"/>
</dbReference>
<dbReference type="InterPro" id="IPR024633">
    <property type="entry name" value="DnaA_N_dom"/>
</dbReference>
<dbReference type="GO" id="GO:0006275">
    <property type="term" value="P:regulation of DNA replication"/>
    <property type="evidence" value="ECO:0007669"/>
    <property type="project" value="UniProtKB-UniRule"/>
</dbReference>
<comment type="domain">
    <text evidence="8">Domain I is involved in oligomerization and binding regulators, domain II is flexibile and of varying length in different bacteria, domain III forms the AAA+ region, while domain IV binds dsDNA.</text>
</comment>
<keyword evidence="2 8" id="KW-0963">Cytoplasm</keyword>
<dbReference type="InterPro" id="IPR013317">
    <property type="entry name" value="DnaA_dom"/>
</dbReference>
<evidence type="ECO:0000256" key="8">
    <source>
        <dbReference type="HAMAP-Rule" id="MF_00377"/>
    </source>
</evidence>
<dbReference type="SUPFAM" id="SSF48295">
    <property type="entry name" value="TrpR-like"/>
    <property type="match status" value="1"/>
</dbReference>
<evidence type="ECO:0000259" key="13">
    <source>
        <dbReference type="SMART" id="SM00760"/>
    </source>
</evidence>
<feature type="binding site" evidence="8">
    <location>
        <position position="152"/>
    </location>
    <ligand>
        <name>ATP</name>
        <dbReference type="ChEBI" id="CHEBI:30616"/>
    </ligand>
</feature>
<feature type="binding site" evidence="8">
    <location>
        <position position="155"/>
    </location>
    <ligand>
        <name>ATP</name>
        <dbReference type="ChEBI" id="CHEBI:30616"/>
    </ligand>
</feature>
<reference evidence="14" key="2">
    <citation type="journal article" date="2021" name="PeerJ">
        <title>Extensive microbial diversity within the chicken gut microbiome revealed by metagenomics and culture.</title>
        <authorList>
            <person name="Gilroy R."/>
            <person name="Ravi A."/>
            <person name="Getino M."/>
            <person name="Pursley I."/>
            <person name="Horton D.L."/>
            <person name="Alikhan N.F."/>
            <person name="Baker D."/>
            <person name="Gharbi K."/>
            <person name="Hall N."/>
            <person name="Watson M."/>
            <person name="Adriaenssens E.M."/>
            <person name="Foster-Nyarko E."/>
            <person name="Jarju S."/>
            <person name="Secka A."/>
            <person name="Antonio M."/>
            <person name="Oren A."/>
            <person name="Chaudhuri R.R."/>
            <person name="La Ragione R."/>
            <person name="Hildebrand F."/>
            <person name="Pallen M.J."/>
        </authorList>
    </citation>
    <scope>NUCLEOTIDE SEQUENCE</scope>
    <source>
        <strain evidence="14">11159</strain>
    </source>
</reference>
<dbReference type="PRINTS" id="PR00051">
    <property type="entry name" value="DNAA"/>
</dbReference>
<dbReference type="CDD" id="cd00009">
    <property type="entry name" value="AAA"/>
    <property type="match status" value="1"/>
</dbReference>
<feature type="domain" description="Chromosomal replication initiator DnaA C-terminal" evidence="13">
    <location>
        <begin position="359"/>
        <end position="428"/>
    </location>
</feature>
<keyword evidence="3 8" id="KW-0235">DNA replication</keyword>
<dbReference type="GO" id="GO:0006270">
    <property type="term" value="P:DNA replication initiation"/>
    <property type="evidence" value="ECO:0007669"/>
    <property type="project" value="UniProtKB-UniRule"/>
</dbReference>
<dbReference type="PROSITE" id="PS01008">
    <property type="entry name" value="DNAA"/>
    <property type="match status" value="1"/>
</dbReference>
<dbReference type="Pfam" id="PF00308">
    <property type="entry name" value="Bac_DnaA"/>
    <property type="match status" value="1"/>
</dbReference>
<evidence type="ECO:0000256" key="2">
    <source>
        <dbReference type="ARBA" id="ARBA00022490"/>
    </source>
</evidence>
<evidence type="ECO:0000256" key="5">
    <source>
        <dbReference type="ARBA" id="ARBA00022840"/>
    </source>
</evidence>
<dbReference type="SMART" id="SM00382">
    <property type="entry name" value="AAA"/>
    <property type="match status" value="1"/>
</dbReference>
<comment type="subunit">
    <text evidence="8">Oligomerizes as a right-handed, spiral filament on DNA at oriC.</text>
</comment>
<evidence type="ECO:0000256" key="1">
    <source>
        <dbReference type="ARBA" id="ARBA00006583"/>
    </source>
</evidence>
<feature type="binding site" evidence="8">
    <location>
        <position position="154"/>
    </location>
    <ligand>
        <name>ATP</name>
        <dbReference type="ChEBI" id="CHEBI:30616"/>
    </ligand>
</feature>
<dbReference type="Proteomes" id="UP000823613">
    <property type="component" value="Unassembled WGS sequence"/>
</dbReference>
<feature type="domain" description="AAA+ ATPase" evidence="12">
    <location>
        <begin position="141"/>
        <end position="276"/>
    </location>
</feature>
<dbReference type="HAMAP" id="MF_00377">
    <property type="entry name" value="DnaA_bact"/>
    <property type="match status" value="1"/>
</dbReference>
<keyword evidence="6 8" id="KW-0446">Lipid-binding</keyword>
<keyword evidence="4 8" id="KW-0547">Nucleotide-binding</keyword>
<dbReference type="SMART" id="SM00760">
    <property type="entry name" value="Bac_DnaA_C"/>
    <property type="match status" value="1"/>
</dbReference>
<dbReference type="InterPro" id="IPR027417">
    <property type="entry name" value="P-loop_NTPase"/>
</dbReference>
<evidence type="ECO:0000313" key="15">
    <source>
        <dbReference type="Proteomes" id="UP000823613"/>
    </source>
</evidence>
<dbReference type="GO" id="GO:0008289">
    <property type="term" value="F:lipid binding"/>
    <property type="evidence" value="ECO:0007669"/>
    <property type="project" value="UniProtKB-KW"/>
</dbReference>
<dbReference type="GO" id="GO:0003688">
    <property type="term" value="F:DNA replication origin binding"/>
    <property type="evidence" value="ECO:0007669"/>
    <property type="project" value="UniProtKB-UniRule"/>
</dbReference>
<proteinExistence type="inferred from homology"/>
<dbReference type="Pfam" id="PF08299">
    <property type="entry name" value="Bac_DnaA_C"/>
    <property type="match status" value="1"/>
</dbReference>
<dbReference type="InterPro" id="IPR018312">
    <property type="entry name" value="Chromosome_initiator_DnaA_CS"/>
</dbReference>
<evidence type="ECO:0000259" key="12">
    <source>
        <dbReference type="SMART" id="SM00382"/>
    </source>
</evidence>
<dbReference type="Gene3D" id="1.10.1750.10">
    <property type="match status" value="1"/>
</dbReference>
<dbReference type="Gene3D" id="3.40.50.300">
    <property type="entry name" value="P-loop containing nucleotide triphosphate hydrolases"/>
    <property type="match status" value="1"/>
</dbReference>
<evidence type="ECO:0000313" key="14">
    <source>
        <dbReference type="EMBL" id="MBO8427349.1"/>
    </source>
</evidence>
<name>A0A9D9DLP7_9BACL</name>
<comment type="subcellular location">
    <subcellularLocation>
        <location evidence="8">Cytoplasm</location>
    </subcellularLocation>
</comment>
<sequence>MAQKIDEYITLWTRVLEKINASLDKKIYDAFFKDTYIHSIEGKMIYVSCPSEMSASYISMKYANQITEIVNEITESDYKLEFKKESDFLTFFKDEEANKKPKFFANIYLKPELNFDNFVVGPTNSEAQAASLIVANSPGQLYNPLFLYSQSGLGKTHLLNAIGNYINEKEPIKKVLYCTSQNFIDEYINYVRSEKTEDNLKQYINSFDVLLVDDIQLLQNKTKTEEFFFSIFETLTRFNKQIVLTCDRLPDELDGLDQRLVTRFMKGLTISIKPPTKELCEQILTKKIENSQLSIDFFDKDVLSFVADEFKTSIRNLEGALNRLIFYSSINNLNHINMDVANDALASLIDTKKTKSKLSAQKILNCVASFYNLSVSQITSTLRLSQIAIARHIAIYLMRTMLNLSYTQIAEIFNRKDHTTIMHSCKKIEDMLKSDPDFPQVIHRIKKKLNSKGS</sequence>
<protein>
    <recommendedName>
        <fullName evidence="8 9">Chromosomal replication initiator protein DnaA</fullName>
    </recommendedName>
</protein>
<dbReference type="InterPro" id="IPR020591">
    <property type="entry name" value="Chromosome_initiator_DnaA-like"/>
</dbReference>
<comment type="function">
    <text evidence="8 10">Plays an essential role in the initiation and regulation of chromosomal replication. ATP-DnaA binds to the origin of replication (oriC) to initiate formation of the DNA replication initiation complex once per cell cycle. Binds the DnaA box (a 9 base pair repeat at the origin) and separates the double-stranded (ds)DNA. Forms a right-handed helical filament on oriC DNA; dsDNA binds to the exterior of the filament while single-stranded (ss)DNA is stabiized in the filament's interior. The ATP-DnaA-oriC complex binds and stabilizes one strand of the AT-rich DNA unwinding element (DUE), permitting loading of DNA polymerase. After initiation quickly degrades to an ADP-DnaA complex that is not apt for DNA replication. Binds acidic phospholipids.</text>
</comment>
<dbReference type="PANTHER" id="PTHR30050:SF2">
    <property type="entry name" value="CHROMOSOMAL REPLICATION INITIATOR PROTEIN DNAA"/>
    <property type="match status" value="1"/>
</dbReference>
<gene>
    <name evidence="8 14" type="primary">dnaA</name>
    <name evidence="14" type="ORF">IAC58_02160</name>
</gene>
<dbReference type="GO" id="GO:0005886">
    <property type="term" value="C:plasma membrane"/>
    <property type="evidence" value="ECO:0007669"/>
    <property type="project" value="TreeGrafter"/>
</dbReference>
<reference evidence="14" key="1">
    <citation type="submission" date="2020-10" db="EMBL/GenBank/DDBJ databases">
        <authorList>
            <person name="Gilroy R."/>
        </authorList>
    </citation>
    <scope>NUCLEOTIDE SEQUENCE</scope>
    <source>
        <strain evidence="14">11159</strain>
    </source>
</reference>
<dbReference type="AlphaFoldDB" id="A0A9D9DLP7"/>
<accession>A0A9D9DLP7</accession>
<evidence type="ECO:0000256" key="6">
    <source>
        <dbReference type="ARBA" id="ARBA00023121"/>
    </source>
</evidence>
<keyword evidence="7 8" id="KW-0238">DNA-binding</keyword>
<evidence type="ECO:0000256" key="7">
    <source>
        <dbReference type="ARBA" id="ARBA00023125"/>
    </source>
</evidence>
<dbReference type="InterPro" id="IPR003593">
    <property type="entry name" value="AAA+_ATPase"/>
</dbReference>
<dbReference type="GO" id="GO:0005737">
    <property type="term" value="C:cytoplasm"/>
    <property type="evidence" value="ECO:0007669"/>
    <property type="project" value="UniProtKB-SubCell"/>
</dbReference>
<dbReference type="InterPro" id="IPR013159">
    <property type="entry name" value="DnaA_C"/>
</dbReference>
<evidence type="ECO:0000256" key="4">
    <source>
        <dbReference type="ARBA" id="ARBA00022741"/>
    </source>
</evidence>
<dbReference type="CDD" id="cd06571">
    <property type="entry name" value="Bac_DnaA_C"/>
    <property type="match status" value="1"/>
</dbReference>
<evidence type="ECO:0000256" key="9">
    <source>
        <dbReference type="NCBIfam" id="TIGR00362"/>
    </source>
</evidence>
<dbReference type="EMBL" id="JADIMY010000046">
    <property type="protein sequence ID" value="MBO8427349.1"/>
    <property type="molecule type" value="Genomic_DNA"/>
</dbReference>
<dbReference type="Pfam" id="PF11638">
    <property type="entry name" value="DnaA_N"/>
    <property type="match status" value="1"/>
</dbReference>
<dbReference type="NCBIfam" id="TIGR00362">
    <property type="entry name" value="DnaA"/>
    <property type="match status" value="1"/>
</dbReference>
<evidence type="ECO:0000256" key="10">
    <source>
        <dbReference type="RuleBase" id="RU000577"/>
    </source>
</evidence>
<comment type="caution">
    <text evidence="8">Lacks conserved residue(s) required for the propagation of feature annotation.</text>
</comment>
<dbReference type="Gene3D" id="3.30.300.180">
    <property type="match status" value="1"/>
</dbReference>